<dbReference type="SUPFAM" id="SSF55874">
    <property type="entry name" value="ATPase domain of HSP90 chaperone/DNA topoisomerase II/histidine kinase"/>
    <property type="match status" value="1"/>
</dbReference>
<evidence type="ECO:0000256" key="4">
    <source>
        <dbReference type="ARBA" id="ARBA00022723"/>
    </source>
</evidence>
<comment type="function">
    <text evidence="13">Primarily acts as an independent SigF regulator that is sensitive to the osmosensory signal, mediating the cross talk of PknD with the SigF regulon. Possesses both phosphatase and kinase activities. The kinase domain functions as a classic anti-sigma factor-like kinase to phosphorylate the anti-anti-sigma factor domain at the canonical regulatory site, and the phosphatase domain antagonizes this activity.</text>
</comment>
<protein>
    <recommendedName>
        <fullName evidence="1">protein-serine/threonine phosphatase</fullName>
        <ecNumber evidence="1">3.1.3.16</ecNumber>
    </recommendedName>
    <alternativeName>
        <fullName evidence="15">Protein-serine/threonine phosphatase</fullName>
    </alternativeName>
    <alternativeName>
        <fullName evidence="14">Serine/threonine-protein kinase</fullName>
    </alternativeName>
</protein>
<evidence type="ECO:0000256" key="16">
    <source>
        <dbReference type="SAM" id="MobiDB-lite"/>
    </source>
</evidence>
<evidence type="ECO:0000256" key="7">
    <source>
        <dbReference type="ARBA" id="ARBA00022801"/>
    </source>
</evidence>
<evidence type="ECO:0000313" key="20">
    <source>
        <dbReference type="Proteomes" id="UP001354649"/>
    </source>
</evidence>
<dbReference type="EC" id="3.1.3.16" evidence="1"/>
<evidence type="ECO:0000256" key="14">
    <source>
        <dbReference type="ARBA" id="ARBA00075117"/>
    </source>
</evidence>
<evidence type="ECO:0000256" key="6">
    <source>
        <dbReference type="ARBA" id="ARBA00022777"/>
    </source>
</evidence>
<accession>A0ABD5JGN1</accession>
<evidence type="ECO:0000256" key="8">
    <source>
        <dbReference type="ARBA" id="ARBA00022840"/>
    </source>
</evidence>
<keyword evidence="5" id="KW-0547">Nucleotide-binding</keyword>
<keyword evidence="4" id="KW-0479">Metal-binding</keyword>
<evidence type="ECO:0000256" key="9">
    <source>
        <dbReference type="ARBA" id="ARBA00022842"/>
    </source>
</evidence>
<dbReference type="GO" id="GO:0016301">
    <property type="term" value="F:kinase activity"/>
    <property type="evidence" value="ECO:0007669"/>
    <property type="project" value="UniProtKB-KW"/>
</dbReference>
<dbReference type="Pfam" id="PF01590">
    <property type="entry name" value="GAF"/>
    <property type="match status" value="1"/>
</dbReference>
<proteinExistence type="predicted"/>
<dbReference type="InterPro" id="IPR036890">
    <property type="entry name" value="HATPase_C_sf"/>
</dbReference>
<dbReference type="CDD" id="cd16936">
    <property type="entry name" value="HATPase_RsbW-like"/>
    <property type="match status" value="1"/>
</dbReference>
<dbReference type="GO" id="GO:0005524">
    <property type="term" value="F:ATP binding"/>
    <property type="evidence" value="ECO:0007669"/>
    <property type="project" value="UniProtKB-KW"/>
</dbReference>
<keyword evidence="2" id="KW-0597">Phosphoprotein</keyword>
<organism evidence="19 20">
    <name type="scientific">Streptomyces antimycoticus</name>
    <dbReference type="NCBI Taxonomy" id="68175"/>
    <lineage>
        <taxon>Bacteria</taxon>
        <taxon>Bacillati</taxon>
        <taxon>Actinomycetota</taxon>
        <taxon>Actinomycetes</taxon>
        <taxon>Kitasatosporales</taxon>
        <taxon>Streptomycetaceae</taxon>
        <taxon>Streptomyces</taxon>
        <taxon>Streptomyces violaceusniger group</taxon>
    </lineage>
</organism>
<feature type="domain" description="GAF" evidence="17">
    <location>
        <begin position="392"/>
        <end position="558"/>
    </location>
</feature>
<dbReference type="InterPro" id="IPR003018">
    <property type="entry name" value="GAF"/>
</dbReference>
<sequence>MVEYWARRNDPMARARERFASGDLVEEGVRAPILQSWQRCRDLGLRPDRFELPYDANLDLESPLVRAALPVLDHVEATFLDTQVSLIITDGDGTVLVRRTGDRSLDQLLDDIQLLPGFRYAERLAGTCGLGTALAERRLHHVRGSEHFAECLQAFACFAAPVLNPLSGRIDGAVNLTCRASDARPMMETFIQKARNSIERQILDTCSQRERAVLQAYLQAKRRGCTAVAVTGDGLEGVDALGDSGLSRRDQGILREKATELLSFGVVATAEVILSTGRTAMLLCRPVTTPSGISGAAVEALLPPASGHSTRLPPLAEQESAEPALWSPQRPGPEPAGTPKTSEAAETPGPGRGEAGHLLLVGEPTVGRFAMQTRRRLQLLSEGGVRIGTTLDIARTAAELADVAVPQLADFVTVDLLQSVLSWEEAAKAGGPLRRMAVGSIRADCPFYHLDTQFEFVPATPQGRCLTTGQSILEPDLTLAPGWLAQDPVRGEKLLVGQGIHSLMTVPLRSSGTVLGLVTFYRSEKPDPFENDDLSLAEELVAHAAVCIDNARRYTREHAMAVALQRSLLPQGLPQQGAVEAAYRYLPALEGVSGDWFDVIPLSGARVALVVGDVVGHGIQAAATMGRLRTAIHNFAALDLPPDELLTQLDDLVIRLDNDALTSGGGHGITGSSCLYAIYDPSSGQCRMARAGHPPPALVTPDGHVTLAELPPGPPLGLGGLPFQVAERELPTGSQLVLYSDGLLQDHRRDIDAGVERLSQALAHPQRPPEATCQAVMDAMLPIRPQDDVTLLVARTRRLDTRQIAAWELPSAPEIVSTTRTAVTRQLADWDLEELQFTTELILSELITNAIRYATGPLRVRMLRADSLICEVSDASSTSPHLRHAATTDEGGRGLFLVAQLAQRWGTRYTANGKIIWAEQDIPS</sequence>
<dbReference type="FunFam" id="3.60.40.10:FF:000005">
    <property type="entry name" value="Serine/threonine protein phosphatase"/>
    <property type="match status" value="1"/>
</dbReference>
<keyword evidence="7" id="KW-0378">Hydrolase</keyword>
<gene>
    <name evidence="19" type="ORF">V2K49_31460</name>
</gene>
<keyword evidence="8" id="KW-0067">ATP-binding</keyword>
<dbReference type="EMBL" id="JAZBJQ010000025">
    <property type="protein sequence ID" value="MEE4587570.1"/>
    <property type="molecule type" value="Genomic_DNA"/>
</dbReference>
<comment type="catalytic activity">
    <reaction evidence="12">
        <text>O-phospho-L-seryl-[protein] + H2O = L-seryl-[protein] + phosphate</text>
        <dbReference type="Rhea" id="RHEA:20629"/>
        <dbReference type="Rhea" id="RHEA-COMP:9863"/>
        <dbReference type="Rhea" id="RHEA-COMP:11604"/>
        <dbReference type="ChEBI" id="CHEBI:15377"/>
        <dbReference type="ChEBI" id="CHEBI:29999"/>
        <dbReference type="ChEBI" id="CHEBI:43474"/>
        <dbReference type="ChEBI" id="CHEBI:83421"/>
        <dbReference type="EC" id="3.1.3.16"/>
    </reaction>
</comment>
<evidence type="ECO:0000256" key="12">
    <source>
        <dbReference type="ARBA" id="ARBA00047761"/>
    </source>
</evidence>
<evidence type="ECO:0000256" key="13">
    <source>
        <dbReference type="ARBA" id="ARBA00056274"/>
    </source>
</evidence>
<dbReference type="SUPFAM" id="SSF81606">
    <property type="entry name" value="PP2C-like"/>
    <property type="match status" value="1"/>
</dbReference>
<reference evidence="19 20" key="1">
    <citation type="submission" date="2023-11" db="EMBL/GenBank/DDBJ databases">
        <title>30 novel species of actinomycetes from the DSMZ collection.</title>
        <authorList>
            <person name="Nouioui I."/>
        </authorList>
    </citation>
    <scope>NUCLEOTIDE SEQUENCE [LARGE SCALE GENOMIC DNA]</scope>
    <source>
        <strain evidence="19 20">DSM 41602</strain>
    </source>
</reference>
<evidence type="ECO:0000256" key="15">
    <source>
        <dbReference type="ARBA" id="ARBA00081350"/>
    </source>
</evidence>
<dbReference type="PANTHER" id="PTHR43156:SF2">
    <property type="entry name" value="STAGE II SPORULATION PROTEIN E"/>
    <property type="match status" value="1"/>
</dbReference>
<dbReference type="InterPro" id="IPR036457">
    <property type="entry name" value="PPM-type-like_dom_sf"/>
</dbReference>
<dbReference type="InterPro" id="IPR001932">
    <property type="entry name" value="PPM-type_phosphatase-like_dom"/>
</dbReference>
<dbReference type="SMART" id="SM00065">
    <property type="entry name" value="GAF"/>
    <property type="match status" value="1"/>
</dbReference>
<dbReference type="PANTHER" id="PTHR43156">
    <property type="entry name" value="STAGE II SPORULATION PROTEIN E-RELATED"/>
    <property type="match status" value="1"/>
</dbReference>
<evidence type="ECO:0000259" key="18">
    <source>
        <dbReference type="SMART" id="SM00331"/>
    </source>
</evidence>
<dbReference type="Pfam" id="PF13581">
    <property type="entry name" value="HATPase_c_2"/>
    <property type="match status" value="1"/>
</dbReference>
<dbReference type="FunFam" id="3.30.450.40:FF:000035">
    <property type="entry name" value="PAS sensor protein"/>
    <property type="match status" value="1"/>
</dbReference>
<dbReference type="RefSeq" id="WP_330790648.1">
    <property type="nucleotide sequence ID" value="NZ_JBHZAZ010000016.1"/>
</dbReference>
<feature type="domain" description="PPM-type phosphatase" evidence="18">
    <location>
        <begin position="577"/>
        <end position="796"/>
    </location>
</feature>
<evidence type="ECO:0000256" key="11">
    <source>
        <dbReference type="ARBA" id="ARBA00023211"/>
    </source>
</evidence>
<evidence type="ECO:0000256" key="3">
    <source>
        <dbReference type="ARBA" id="ARBA00022679"/>
    </source>
</evidence>
<evidence type="ECO:0000259" key="17">
    <source>
        <dbReference type="SMART" id="SM00065"/>
    </source>
</evidence>
<keyword evidence="3" id="KW-0808">Transferase</keyword>
<dbReference type="GO" id="GO:0004722">
    <property type="term" value="F:protein serine/threonine phosphatase activity"/>
    <property type="evidence" value="ECO:0007669"/>
    <property type="project" value="UniProtKB-EC"/>
</dbReference>
<keyword evidence="9" id="KW-0460">Magnesium</keyword>
<dbReference type="AlphaFoldDB" id="A0ABD5JGN1"/>
<dbReference type="Pfam" id="PF07228">
    <property type="entry name" value="SpoIIE"/>
    <property type="match status" value="1"/>
</dbReference>
<dbReference type="SUPFAM" id="SSF55781">
    <property type="entry name" value="GAF domain-like"/>
    <property type="match status" value="1"/>
</dbReference>
<evidence type="ECO:0000313" key="19">
    <source>
        <dbReference type="EMBL" id="MEE4587570.1"/>
    </source>
</evidence>
<evidence type="ECO:0000256" key="10">
    <source>
        <dbReference type="ARBA" id="ARBA00022912"/>
    </source>
</evidence>
<keyword evidence="11" id="KW-0464">Manganese</keyword>
<keyword evidence="10" id="KW-0904">Protein phosphatase</keyword>
<evidence type="ECO:0000256" key="1">
    <source>
        <dbReference type="ARBA" id="ARBA00013081"/>
    </source>
</evidence>
<dbReference type="InterPro" id="IPR029016">
    <property type="entry name" value="GAF-like_dom_sf"/>
</dbReference>
<keyword evidence="6" id="KW-0418">Kinase</keyword>
<comment type="caution">
    <text evidence="19">The sequence shown here is derived from an EMBL/GenBank/DDBJ whole genome shotgun (WGS) entry which is preliminary data.</text>
</comment>
<dbReference type="Gene3D" id="3.60.40.10">
    <property type="entry name" value="PPM-type phosphatase domain"/>
    <property type="match status" value="1"/>
</dbReference>
<dbReference type="SMART" id="SM00331">
    <property type="entry name" value="PP2C_SIG"/>
    <property type="match status" value="1"/>
</dbReference>
<evidence type="ECO:0000256" key="2">
    <source>
        <dbReference type="ARBA" id="ARBA00022553"/>
    </source>
</evidence>
<dbReference type="InterPro" id="IPR052016">
    <property type="entry name" value="Bact_Sigma-Reg"/>
</dbReference>
<dbReference type="Gene3D" id="3.30.450.40">
    <property type="match status" value="2"/>
</dbReference>
<dbReference type="InterPro" id="IPR003594">
    <property type="entry name" value="HATPase_dom"/>
</dbReference>
<dbReference type="FunFam" id="3.30.565.10:FF:000028">
    <property type="entry name" value="PAS sensor protein"/>
    <property type="match status" value="1"/>
</dbReference>
<dbReference type="Gene3D" id="3.30.565.10">
    <property type="entry name" value="Histidine kinase-like ATPase, C-terminal domain"/>
    <property type="match status" value="1"/>
</dbReference>
<dbReference type="GO" id="GO:0046872">
    <property type="term" value="F:metal ion binding"/>
    <property type="evidence" value="ECO:0007669"/>
    <property type="project" value="UniProtKB-KW"/>
</dbReference>
<dbReference type="Proteomes" id="UP001354649">
    <property type="component" value="Unassembled WGS sequence"/>
</dbReference>
<feature type="region of interest" description="Disordered" evidence="16">
    <location>
        <begin position="304"/>
        <end position="357"/>
    </location>
</feature>
<evidence type="ECO:0000256" key="5">
    <source>
        <dbReference type="ARBA" id="ARBA00022741"/>
    </source>
</evidence>
<name>A0ABD5JGN1_9ACTN</name>